<dbReference type="InterPro" id="IPR010998">
    <property type="entry name" value="Integrase_recombinase_N"/>
</dbReference>
<dbReference type="RefSeq" id="WP_253529950.1">
    <property type="nucleotide sequence ID" value="NZ_JAMZEL010000008.1"/>
</dbReference>
<evidence type="ECO:0000313" key="7">
    <source>
        <dbReference type="Proteomes" id="UP001204772"/>
    </source>
</evidence>
<comment type="similarity">
    <text evidence="1">Belongs to the 'phage' integrase family.</text>
</comment>
<keyword evidence="3" id="KW-0233">DNA recombination</keyword>
<feature type="domain" description="Phage integrase SAM-like" evidence="5">
    <location>
        <begin position="118"/>
        <end position="211"/>
    </location>
</feature>
<keyword evidence="2" id="KW-0238">DNA-binding</keyword>
<evidence type="ECO:0000259" key="4">
    <source>
        <dbReference type="Pfam" id="PF00589"/>
    </source>
</evidence>
<reference evidence="6 7" key="1">
    <citation type="submission" date="2022-06" db="EMBL/GenBank/DDBJ databases">
        <title>Runella sp. S5 genome sequencing.</title>
        <authorList>
            <person name="Park S."/>
        </authorList>
    </citation>
    <scope>NUCLEOTIDE SEQUENCE [LARGE SCALE GENOMIC DNA]</scope>
    <source>
        <strain evidence="6 7">S5</strain>
    </source>
</reference>
<dbReference type="Pfam" id="PF00589">
    <property type="entry name" value="Phage_integrase"/>
    <property type="match status" value="1"/>
</dbReference>
<organism evidence="6 7">
    <name type="scientific">Runella salmonicolor</name>
    <dbReference type="NCBI Taxonomy" id="2950278"/>
    <lineage>
        <taxon>Bacteria</taxon>
        <taxon>Pseudomonadati</taxon>
        <taxon>Bacteroidota</taxon>
        <taxon>Cytophagia</taxon>
        <taxon>Cytophagales</taxon>
        <taxon>Spirosomataceae</taxon>
        <taxon>Runella</taxon>
    </lineage>
</organism>
<proteinExistence type="inferred from homology"/>
<gene>
    <name evidence="6" type="ORF">NCI00_18445</name>
</gene>
<dbReference type="InterPro" id="IPR013762">
    <property type="entry name" value="Integrase-like_cat_sf"/>
</dbReference>
<name>A0ABT1FRN2_9BACT</name>
<dbReference type="InterPro" id="IPR050090">
    <property type="entry name" value="Tyrosine_recombinase_XerCD"/>
</dbReference>
<dbReference type="Pfam" id="PF13102">
    <property type="entry name" value="Phage_int_SAM_5"/>
    <property type="match status" value="1"/>
</dbReference>
<dbReference type="SUPFAM" id="SSF56349">
    <property type="entry name" value="DNA breaking-rejoining enzymes"/>
    <property type="match status" value="1"/>
</dbReference>
<accession>A0ABT1FRN2</accession>
<evidence type="ECO:0000256" key="2">
    <source>
        <dbReference type="ARBA" id="ARBA00023125"/>
    </source>
</evidence>
<evidence type="ECO:0000259" key="5">
    <source>
        <dbReference type="Pfam" id="PF13102"/>
    </source>
</evidence>
<protein>
    <submittedName>
        <fullName evidence="6">Site-specific integrase</fullName>
    </submittedName>
</protein>
<dbReference type="PANTHER" id="PTHR30349:SF41">
    <property type="entry name" value="INTEGRASE_RECOMBINASE PROTEIN MJ0367-RELATED"/>
    <property type="match status" value="1"/>
</dbReference>
<dbReference type="InterPro" id="IPR002104">
    <property type="entry name" value="Integrase_catalytic"/>
</dbReference>
<evidence type="ECO:0000256" key="1">
    <source>
        <dbReference type="ARBA" id="ARBA00008857"/>
    </source>
</evidence>
<comment type="caution">
    <text evidence="6">The sequence shown here is derived from an EMBL/GenBank/DDBJ whole genome shotgun (WGS) entry which is preliminary data.</text>
</comment>
<dbReference type="EMBL" id="JAMZEL010000008">
    <property type="protein sequence ID" value="MCP1384424.1"/>
    <property type="molecule type" value="Genomic_DNA"/>
</dbReference>
<sequence length="408" mass="47913">MANVKVAGWWQTYSGENFLSMSKMEYPYKEAYLQKPGDSDLKKKWFVCFWVFSEKQGKLIRKRIVISGPSIETRVALADEIIAEVNEKLQKGLVADAARKPPRARAGFVNRNLTIKEAVEHFLALKEKTLKKGSFETYTSCANIFFEFLRLKNLEKTRLRDFQPDYAHAFTDWVLLEKRLSNKSHNKHKGFCSAVFNEFCRRKIITDNPFTFIRKLAVTQGKHRVFSENQVAEFKRLCEENADDGTWFFACFVYYTFMRPHQEARLIQIQDLGVKTIVVKETIAKTSRRRHCYIPPGLEKMLIERNIRSYPSHFYLFSYGGVPGEKLVSEGYWYENHKRYLIKMGLYLKDYDLYGWKHTGVTALFRATKDLKLVQEQCGHTDIKQTVEYLRDLGVFYYEGQIEKFPTI</sequence>
<dbReference type="Gene3D" id="1.10.443.10">
    <property type="entry name" value="Intergrase catalytic core"/>
    <property type="match status" value="1"/>
</dbReference>
<dbReference type="Gene3D" id="1.10.150.130">
    <property type="match status" value="1"/>
</dbReference>
<feature type="domain" description="Tyr recombinase" evidence="4">
    <location>
        <begin position="227"/>
        <end position="391"/>
    </location>
</feature>
<dbReference type="InterPro" id="IPR025269">
    <property type="entry name" value="SAM-like_dom"/>
</dbReference>
<dbReference type="InterPro" id="IPR011010">
    <property type="entry name" value="DNA_brk_join_enz"/>
</dbReference>
<evidence type="ECO:0000256" key="3">
    <source>
        <dbReference type="ARBA" id="ARBA00023172"/>
    </source>
</evidence>
<dbReference type="PANTHER" id="PTHR30349">
    <property type="entry name" value="PHAGE INTEGRASE-RELATED"/>
    <property type="match status" value="1"/>
</dbReference>
<keyword evidence="7" id="KW-1185">Reference proteome</keyword>
<dbReference type="Proteomes" id="UP001204772">
    <property type="component" value="Unassembled WGS sequence"/>
</dbReference>
<evidence type="ECO:0000313" key="6">
    <source>
        <dbReference type="EMBL" id="MCP1384424.1"/>
    </source>
</evidence>